<reference evidence="2" key="1">
    <citation type="submission" date="2018-06" db="EMBL/GenBank/DDBJ databases">
        <authorList>
            <person name="Zhirakovskaya E."/>
        </authorList>
    </citation>
    <scope>NUCLEOTIDE SEQUENCE</scope>
</reference>
<dbReference type="InterPro" id="IPR007421">
    <property type="entry name" value="Schlafen_AlbA_2_dom"/>
</dbReference>
<organism evidence="2">
    <name type="scientific">hydrothermal vent metagenome</name>
    <dbReference type="NCBI Taxonomy" id="652676"/>
    <lineage>
        <taxon>unclassified sequences</taxon>
        <taxon>metagenomes</taxon>
        <taxon>ecological metagenomes</taxon>
    </lineage>
</organism>
<proteinExistence type="predicted"/>
<dbReference type="EMBL" id="UOGL01000486">
    <property type="protein sequence ID" value="VAX40851.1"/>
    <property type="molecule type" value="Genomic_DNA"/>
</dbReference>
<name>A0A3B1DPR5_9ZZZZ</name>
<sequence length="119" mass="13323">MQIDSILNALQVGEDKDWEFKSAKGGLPGSLWETYSAMANTDGGCIVLGIKEIDGTWVANLFQFYQKVILRLFANLKVPFLLGADLRLQQFSHQHSADISKMFQNLVSKNLLVKDGYGR</sequence>
<gene>
    <name evidence="2" type="ORF">MNBD_PLANCTO02-1127</name>
</gene>
<feature type="domain" description="Schlafen AlbA-2" evidence="1">
    <location>
        <begin position="14"/>
        <end position="60"/>
    </location>
</feature>
<dbReference type="Pfam" id="PF04326">
    <property type="entry name" value="SLFN_AlbA_2"/>
    <property type="match status" value="1"/>
</dbReference>
<dbReference type="InterPro" id="IPR038461">
    <property type="entry name" value="Schlafen_AlbA_2_dom_sf"/>
</dbReference>
<dbReference type="Gene3D" id="3.30.950.30">
    <property type="entry name" value="Schlafen, AAA domain"/>
    <property type="match status" value="1"/>
</dbReference>
<evidence type="ECO:0000313" key="2">
    <source>
        <dbReference type="EMBL" id="VAX40851.1"/>
    </source>
</evidence>
<evidence type="ECO:0000259" key="1">
    <source>
        <dbReference type="Pfam" id="PF04326"/>
    </source>
</evidence>
<dbReference type="AlphaFoldDB" id="A0A3B1DPR5"/>
<accession>A0A3B1DPR5</accession>
<protein>
    <recommendedName>
        <fullName evidence="1">Schlafen AlbA-2 domain-containing protein</fullName>
    </recommendedName>
</protein>